<proteinExistence type="predicted"/>
<accession>A0AAW2FEN6</accession>
<dbReference type="EMBL" id="JADYXP020000011">
    <property type="protein sequence ID" value="KAL0114426.1"/>
    <property type="molecule type" value="Genomic_DNA"/>
</dbReference>
<feature type="region of interest" description="Disordered" evidence="1">
    <location>
        <begin position="71"/>
        <end position="103"/>
    </location>
</feature>
<feature type="compositionally biased region" description="Basic and acidic residues" evidence="1">
    <location>
        <begin position="20"/>
        <end position="34"/>
    </location>
</feature>
<evidence type="ECO:0000313" key="3">
    <source>
        <dbReference type="Proteomes" id="UP001430953"/>
    </source>
</evidence>
<gene>
    <name evidence="2" type="ORF">PUN28_011583</name>
</gene>
<comment type="caution">
    <text evidence="2">The sequence shown here is derived from an EMBL/GenBank/DDBJ whole genome shotgun (WGS) entry which is preliminary data.</text>
</comment>
<dbReference type="AlphaFoldDB" id="A0AAW2FEN6"/>
<feature type="region of interest" description="Disordered" evidence="1">
    <location>
        <begin position="1"/>
        <end position="34"/>
    </location>
</feature>
<evidence type="ECO:0000313" key="2">
    <source>
        <dbReference type="EMBL" id="KAL0114426.1"/>
    </source>
</evidence>
<feature type="compositionally biased region" description="Polar residues" evidence="1">
    <location>
        <begin position="1"/>
        <end position="11"/>
    </location>
</feature>
<dbReference type="Proteomes" id="UP001430953">
    <property type="component" value="Unassembled WGS sequence"/>
</dbReference>
<organism evidence="2 3">
    <name type="scientific">Cardiocondyla obscurior</name>
    <dbReference type="NCBI Taxonomy" id="286306"/>
    <lineage>
        <taxon>Eukaryota</taxon>
        <taxon>Metazoa</taxon>
        <taxon>Ecdysozoa</taxon>
        <taxon>Arthropoda</taxon>
        <taxon>Hexapoda</taxon>
        <taxon>Insecta</taxon>
        <taxon>Pterygota</taxon>
        <taxon>Neoptera</taxon>
        <taxon>Endopterygota</taxon>
        <taxon>Hymenoptera</taxon>
        <taxon>Apocrita</taxon>
        <taxon>Aculeata</taxon>
        <taxon>Formicoidea</taxon>
        <taxon>Formicidae</taxon>
        <taxon>Myrmicinae</taxon>
        <taxon>Cardiocondyla</taxon>
    </lineage>
</organism>
<evidence type="ECO:0000256" key="1">
    <source>
        <dbReference type="SAM" id="MobiDB-lite"/>
    </source>
</evidence>
<keyword evidence="3" id="KW-1185">Reference proteome</keyword>
<feature type="compositionally biased region" description="Basic and acidic residues" evidence="1">
    <location>
        <begin position="71"/>
        <end position="97"/>
    </location>
</feature>
<protein>
    <submittedName>
        <fullName evidence="2">Uncharacterized protein</fullName>
    </submittedName>
</protein>
<reference evidence="2 3" key="1">
    <citation type="submission" date="2023-03" db="EMBL/GenBank/DDBJ databases">
        <title>High recombination rates correlate with genetic variation in Cardiocondyla obscurior ants.</title>
        <authorList>
            <person name="Errbii M."/>
        </authorList>
    </citation>
    <scope>NUCLEOTIDE SEQUENCE [LARGE SCALE GENOMIC DNA]</scope>
    <source>
        <strain evidence="2">Alpha-2009</strain>
        <tissue evidence="2">Whole body</tissue>
    </source>
</reference>
<sequence length="211" mass="24696">MAAFTVTSSRRGSGKTIVRRAAESPRRQRDRESSVIHVAKMSKYCCANFVVRERRGERFARFDLLKRDAAMRESGRQREKEKKREREREMEREEGERKRKRREKGTLYAEKRFYGRSAPRLTFSAGEKPSWIRALTLPLPLPSALPRQLHDPATLSLRDPSSTQRFPLPVIYLHTLSRCRHKKKLDTDIRGSDALDLKLSRKKKSPYLSVR</sequence>
<name>A0AAW2FEN6_9HYME</name>